<keyword evidence="2" id="KW-0472">Membrane</keyword>
<evidence type="ECO:0008006" key="5">
    <source>
        <dbReference type="Google" id="ProtNLM"/>
    </source>
</evidence>
<keyword evidence="2" id="KW-1133">Transmembrane helix</keyword>
<keyword evidence="4" id="KW-1185">Reference proteome</keyword>
<dbReference type="RefSeq" id="WP_344342738.1">
    <property type="nucleotide sequence ID" value="NZ_BAAAQT010000006.1"/>
</dbReference>
<feature type="compositionally biased region" description="Pro residues" evidence="1">
    <location>
        <begin position="1"/>
        <end position="13"/>
    </location>
</feature>
<organism evidence="3 4">
    <name type="scientific">Agrococcus versicolor</name>
    <dbReference type="NCBI Taxonomy" id="501482"/>
    <lineage>
        <taxon>Bacteria</taxon>
        <taxon>Bacillati</taxon>
        <taxon>Actinomycetota</taxon>
        <taxon>Actinomycetes</taxon>
        <taxon>Micrococcales</taxon>
        <taxon>Microbacteriaceae</taxon>
        <taxon>Agrococcus</taxon>
    </lineage>
</organism>
<evidence type="ECO:0000313" key="3">
    <source>
        <dbReference type="EMBL" id="GAA2173856.1"/>
    </source>
</evidence>
<dbReference type="EMBL" id="BAAAQT010000006">
    <property type="protein sequence ID" value="GAA2173856.1"/>
    <property type="molecule type" value="Genomic_DNA"/>
</dbReference>
<accession>A0ABP5MGZ8</accession>
<dbReference type="Proteomes" id="UP001501599">
    <property type="component" value="Unassembled WGS sequence"/>
</dbReference>
<reference evidence="4" key="1">
    <citation type="journal article" date="2019" name="Int. J. Syst. Evol. Microbiol.">
        <title>The Global Catalogue of Microorganisms (GCM) 10K type strain sequencing project: providing services to taxonomists for standard genome sequencing and annotation.</title>
        <authorList>
            <consortium name="The Broad Institute Genomics Platform"/>
            <consortium name="The Broad Institute Genome Sequencing Center for Infectious Disease"/>
            <person name="Wu L."/>
            <person name="Ma J."/>
        </authorList>
    </citation>
    <scope>NUCLEOTIDE SEQUENCE [LARGE SCALE GENOMIC DNA]</scope>
    <source>
        <strain evidence="4">JCM 16026</strain>
    </source>
</reference>
<evidence type="ECO:0000256" key="1">
    <source>
        <dbReference type="SAM" id="MobiDB-lite"/>
    </source>
</evidence>
<feature type="transmembrane region" description="Helical" evidence="2">
    <location>
        <begin position="126"/>
        <end position="151"/>
    </location>
</feature>
<comment type="caution">
    <text evidence="3">The sequence shown here is derived from an EMBL/GenBank/DDBJ whole genome shotgun (WGS) entry which is preliminary data.</text>
</comment>
<proteinExistence type="predicted"/>
<sequence length="154" mass="15152">MSQPPPPQPPPPGQAGWSQPQPAAQAGGWQPQPAGAHPGLAQQPDASGRPRRRANVLGIAAILVAAVLTLSGPAQHLTFNLAVLSGGTASIAGINGLFTAIHVILALAAIGLGVAGLLVRDRGRILAAAAVGIGASTLVGVLASLVIGLAFSAR</sequence>
<feature type="region of interest" description="Disordered" evidence="1">
    <location>
        <begin position="1"/>
        <end position="49"/>
    </location>
</feature>
<feature type="transmembrane region" description="Helical" evidence="2">
    <location>
        <begin position="94"/>
        <end position="119"/>
    </location>
</feature>
<feature type="compositionally biased region" description="Low complexity" evidence="1">
    <location>
        <begin position="14"/>
        <end position="39"/>
    </location>
</feature>
<evidence type="ECO:0000313" key="4">
    <source>
        <dbReference type="Proteomes" id="UP001501599"/>
    </source>
</evidence>
<name>A0ABP5MGZ8_9MICO</name>
<protein>
    <recommendedName>
        <fullName evidence="5">DUF4064 domain-containing protein</fullName>
    </recommendedName>
</protein>
<gene>
    <name evidence="3" type="ORF">GCM10009846_17500</name>
</gene>
<evidence type="ECO:0000256" key="2">
    <source>
        <dbReference type="SAM" id="Phobius"/>
    </source>
</evidence>
<keyword evidence="2" id="KW-0812">Transmembrane</keyword>
<feature type="transmembrane region" description="Helical" evidence="2">
    <location>
        <begin position="56"/>
        <end position="74"/>
    </location>
</feature>